<sequence length="30" mass="3260">MSSAEALEAAAKDKAAKHMEARDFFMMALS</sequence>
<evidence type="ECO:0000313" key="1">
    <source>
        <dbReference type="EMBL" id="CUX23875.1"/>
    </source>
</evidence>
<comment type="caution">
    <text evidence="1">The sequence shown here is derived from an EMBL/GenBank/DDBJ whole genome shotgun (WGS) entry which is preliminary data.</text>
</comment>
<name>A0ABM9VEB3_9HYPH</name>
<reference evidence="1 2" key="1">
    <citation type="submission" date="2016-01" db="EMBL/GenBank/DDBJ databases">
        <authorList>
            <person name="Regsiter A."/>
            <person name="william w."/>
        </authorList>
    </citation>
    <scope>NUCLEOTIDE SEQUENCE [LARGE SCALE GENOMIC DNA]</scope>
    <source>
        <strain evidence="1 2">CFBP 6927</strain>
    </source>
</reference>
<accession>A0ABM9VEB3</accession>
<dbReference type="EMBL" id="FBWH01000017">
    <property type="protein sequence ID" value="CUX23875.1"/>
    <property type="molecule type" value="Genomic_DNA"/>
</dbReference>
<keyword evidence="2" id="KW-1185">Reference proteome</keyword>
<organism evidence="1 2">
    <name type="scientific">Agrobacterium genomosp. 13 str. CFBP 6927</name>
    <dbReference type="NCBI Taxonomy" id="1183428"/>
    <lineage>
        <taxon>Bacteria</taxon>
        <taxon>Pseudomonadati</taxon>
        <taxon>Pseudomonadota</taxon>
        <taxon>Alphaproteobacteria</taxon>
        <taxon>Hyphomicrobiales</taxon>
        <taxon>Rhizobiaceae</taxon>
        <taxon>Rhizobium/Agrobacterium group</taxon>
        <taxon>Agrobacterium</taxon>
        <taxon>Agrobacterium tumefaciens complex</taxon>
    </lineage>
</organism>
<proteinExistence type="predicted"/>
<protein>
    <submittedName>
        <fullName evidence="1">Uncharacterized protein</fullName>
    </submittedName>
</protein>
<gene>
    <name evidence="1" type="ORF">AGR13a_Cc240003</name>
</gene>
<evidence type="ECO:0000313" key="2">
    <source>
        <dbReference type="Proteomes" id="UP000191812"/>
    </source>
</evidence>
<dbReference type="Proteomes" id="UP000191812">
    <property type="component" value="Unassembled WGS sequence"/>
</dbReference>